<evidence type="ECO:0000313" key="2">
    <source>
        <dbReference type="Proteomes" id="UP000807342"/>
    </source>
</evidence>
<dbReference type="AlphaFoldDB" id="A0A9P5X425"/>
<accession>A0A9P5X425</accession>
<dbReference type="Proteomes" id="UP000807342">
    <property type="component" value="Unassembled WGS sequence"/>
</dbReference>
<protein>
    <submittedName>
        <fullName evidence="1">Uncharacterized protein</fullName>
    </submittedName>
</protein>
<evidence type="ECO:0000313" key="1">
    <source>
        <dbReference type="EMBL" id="KAF9442850.1"/>
    </source>
</evidence>
<organism evidence="1 2">
    <name type="scientific">Macrolepiota fuliginosa MF-IS2</name>
    <dbReference type="NCBI Taxonomy" id="1400762"/>
    <lineage>
        <taxon>Eukaryota</taxon>
        <taxon>Fungi</taxon>
        <taxon>Dikarya</taxon>
        <taxon>Basidiomycota</taxon>
        <taxon>Agaricomycotina</taxon>
        <taxon>Agaricomycetes</taxon>
        <taxon>Agaricomycetidae</taxon>
        <taxon>Agaricales</taxon>
        <taxon>Agaricineae</taxon>
        <taxon>Agaricaceae</taxon>
        <taxon>Macrolepiota</taxon>
    </lineage>
</organism>
<reference evidence="1" key="1">
    <citation type="submission" date="2020-11" db="EMBL/GenBank/DDBJ databases">
        <authorList>
            <consortium name="DOE Joint Genome Institute"/>
            <person name="Ahrendt S."/>
            <person name="Riley R."/>
            <person name="Andreopoulos W."/>
            <person name="Labutti K."/>
            <person name="Pangilinan J."/>
            <person name="Ruiz-Duenas F.J."/>
            <person name="Barrasa J.M."/>
            <person name="Sanchez-Garcia M."/>
            <person name="Camarero S."/>
            <person name="Miyauchi S."/>
            <person name="Serrano A."/>
            <person name="Linde D."/>
            <person name="Babiker R."/>
            <person name="Drula E."/>
            <person name="Ayuso-Fernandez I."/>
            <person name="Pacheco R."/>
            <person name="Padilla G."/>
            <person name="Ferreira P."/>
            <person name="Barriuso J."/>
            <person name="Kellner H."/>
            <person name="Castanera R."/>
            <person name="Alfaro M."/>
            <person name="Ramirez L."/>
            <person name="Pisabarro A.G."/>
            <person name="Kuo A."/>
            <person name="Tritt A."/>
            <person name="Lipzen A."/>
            <person name="He G."/>
            <person name="Yan M."/>
            <person name="Ng V."/>
            <person name="Cullen D."/>
            <person name="Martin F."/>
            <person name="Rosso M.-N."/>
            <person name="Henrissat B."/>
            <person name="Hibbett D."/>
            <person name="Martinez A.T."/>
            <person name="Grigoriev I.V."/>
        </authorList>
    </citation>
    <scope>NUCLEOTIDE SEQUENCE</scope>
    <source>
        <strain evidence="1">MF-IS2</strain>
    </source>
</reference>
<name>A0A9P5X425_9AGAR</name>
<proteinExistence type="predicted"/>
<dbReference type="EMBL" id="MU151558">
    <property type="protein sequence ID" value="KAF9442850.1"/>
    <property type="molecule type" value="Genomic_DNA"/>
</dbReference>
<dbReference type="OrthoDB" id="2634326at2759"/>
<gene>
    <name evidence="1" type="ORF">P691DRAFT_797940</name>
</gene>
<keyword evidence="2" id="KW-1185">Reference proteome</keyword>
<sequence length="249" mass="28478">MGTLGGATARAVPLPNPQQWHTYLRGVALGLELTRPDNCKLPGTLLAPPSKELSRLMRRGAKFKEAAKEIFTICMPTMKAFQFLVWHDRVVWRHNQLDFPALNWRLLVWDAQEHNFRLEFLTLDHCILASIWATTEGAVVRNGKFGAMWPDEVVLMAELPEDGSIGLAAGDWKKRARFVKAFRRIIMDWPGEIPEQLSQLSFHQRAKGSDVWNEPVMKRVETLASTHYCQIFFDYFGRAPCIPCIFPTI</sequence>
<comment type="caution">
    <text evidence="1">The sequence shown here is derived from an EMBL/GenBank/DDBJ whole genome shotgun (WGS) entry which is preliminary data.</text>
</comment>